<evidence type="ECO:0000313" key="2">
    <source>
        <dbReference type="EMBL" id="POH72535.1"/>
    </source>
</evidence>
<organism evidence="2 3">
    <name type="scientific">Arthrobacter glacialis</name>
    <dbReference type="NCBI Taxonomy" id="1664"/>
    <lineage>
        <taxon>Bacteria</taxon>
        <taxon>Bacillati</taxon>
        <taxon>Actinomycetota</taxon>
        <taxon>Actinomycetes</taxon>
        <taxon>Micrococcales</taxon>
        <taxon>Micrococcaceae</taxon>
        <taxon>Arthrobacter</taxon>
    </lineage>
</organism>
<proteinExistence type="predicted"/>
<gene>
    <name evidence="2" type="ORF">CVS27_15555</name>
</gene>
<reference evidence="2 3" key="1">
    <citation type="submission" date="2018-01" db="EMBL/GenBank/DDBJ databases">
        <title>Arthrobacter sp. nov., from glaciers in China.</title>
        <authorList>
            <person name="Liu Q."/>
            <person name="Xin Y.-H."/>
        </authorList>
    </citation>
    <scope>NUCLEOTIDE SEQUENCE [LARGE SCALE GENOMIC DNA]</scope>
    <source>
        <strain evidence="2 3">HLT2-12-2</strain>
    </source>
</reference>
<evidence type="ECO:0000256" key="1">
    <source>
        <dbReference type="SAM" id="MobiDB-lite"/>
    </source>
</evidence>
<protein>
    <submittedName>
        <fullName evidence="2">Uncharacterized protein</fullName>
    </submittedName>
</protein>
<sequence>MNAFTAQRGWTTPHKISNPLAYLSFLLTAASLDNAWETFNPQSKAREAMKSTQAAKEALEARNAPEHKINLRAGIAKLREVLKTSKVV</sequence>
<dbReference type="Proteomes" id="UP000237061">
    <property type="component" value="Unassembled WGS sequence"/>
</dbReference>
<accession>A0A2S3ZTF4</accession>
<evidence type="ECO:0000313" key="3">
    <source>
        <dbReference type="Proteomes" id="UP000237061"/>
    </source>
</evidence>
<dbReference type="AlphaFoldDB" id="A0A2S3ZTF4"/>
<dbReference type="EMBL" id="PPXC01000013">
    <property type="protein sequence ID" value="POH72535.1"/>
    <property type="molecule type" value="Genomic_DNA"/>
</dbReference>
<keyword evidence="3" id="KW-1185">Reference proteome</keyword>
<feature type="region of interest" description="Disordered" evidence="1">
    <location>
        <begin position="43"/>
        <end position="63"/>
    </location>
</feature>
<comment type="caution">
    <text evidence="2">The sequence shown here is derived from an EMBL/GenBank/DDBJ whole genome shotgun (WGS) entry which is preliminary data.</text>
</comment>
<name>A0A2S3ZTF4_ARTGL</name>